<dbReference type="InterPro" id="IPR027417">
    <property type="entry name" value="P-loop_NTPase"/>
</dbReference>
<gene>
    <name evidence="3" type="ORF">LCGC14_0896100</name>
</gene>
<comment type="caution">
    <text evidence="3">The sequence shown here is derived from an EMBL/GenBank/DDBJ whole genome shotgun (WGS) entry which is preliminary data.</text>
</comment>
<dbReference type="Pfam" id="PF20720">
    <property type="entry name" value="nSTAND3"/>
    <property type="match status" value="1"/>
</dbReference>
<dbReference type="SUPFAM" id="SSF52540">
    <property type="entry name" value="P-loop containing nucleoside triphosphate hydrolases"/>
    <property type="match status" value="1"/>
</dbReference>
<organism evidence="3">
    <name type="scientific">marine sediment metagenome</name>
    <dbReference type="NCBI Taxonomy" id="412755"/>
    <lineage>
        <taxon>unclassified sequences</taxon>
        <taxon>metagenomes</taxon>
        <taxon>ecological metagenomes</taxon>
    </lineage>
</organism>
<protein>
    <submittedName>
        <fullName evidence="3">Uncharacterized protein</fullName>
    </submittedName>
</protein>
<accession>A0A0F9S4S7</accession>
<evidence type="ECO:0000259" key="1">
    <source>
        <dbReference type="Pfam" id="PF04471"/>
    </source>
</evidence>
<sequence>MPNYNFLNFSPAEFEELSRDLLQAELNLRLESFASGRDSGIDLRYSKGKKNLIVQCKRYEKYSDLRTGLKKEAEKIKKLPQQPTRYIITSSVSLTNKNKNEIKAILTPYIKNNSDIYGRDDLNNLLGLHPSIERKHYKLWLSSVNILSRIQHSKIYNQTSFEEDVIFRNIKIYVQNESFKEALEIIKKNKYVIISGIPGIGKTTLARILVYYFLANGFEEFILLSESIGEGYKLYDKNKKQVFFFDDFLGKRNFFKANFANNEDARIINFIKKINESKNKILILATREYILNQAKITFESFEFFSVDTCCIVDLSKYDKLVRSKILYNHLYFSELDKLYITSILERKNYLRIIEHPNYNPRIIESITKEKVWKLIPPKKFFIKFKKFLDYPEGIWKHAYEHQISDLSKIILVILTTTGTPILLEDLLLATQNFIKLHYSKHNIAYSGFEFEKSIKELENCFIISQKDDRNNIIIEFQNPSIQDFLINYLKNKRLLISDIISSAVFLNQLVENFTVDKKKRDKICLYSETLNIFIRQITKDFDYLNFSILHLTISPHPRRERYWRRMPSSDLEKLYQIVIRFDYEKAPQIKKMIIDRLNNFIPENLDSQEIEHYVHLLEKFNKNLSIDKKEMLSSLFDSLNWARDVVESTKIKNIYPDEYRIFLWIVNLEEKITGIIDEELYQDDLDILEELQYNIADLEESCAMDLSYYSSEIDERIADITDYEGDYPERDYVEPYSNVKDVSDDVIVDMFNSLRN</sequence>
<feature type="domain" description="Restriction endonuclease type IV Mrr" evidence="1">
    <location>
        <begin position="8"/>
        <end position="61"/>
    </location>
</feature>
<dbReference type="InterPro" id="IPR007560">
    <property type="entry name" value="Restrct_endonuc_IV_Mrr"/>
</dbReference>
<dbReference type="AlphaFoldDB" id="A0A0F9S4S7"/>
<dbReference type="Gene3D" id="3.40.50.300">
    <property type="entry name" value="P-loop containing nucleotide triphosphate hydrolases"/>
    <property type="match status" value="1"/>
</dbReference>
<dbReference type="Pfam" id="PF04471">
    <property type="entry name" value="Mrr_cat"/>
    <property type="match status" value="1"/>
</dbReference>
<feature type="domain" description="Novel STAND NTPase 3" evidence="2">
    <location>
        <begin position="173"/>
        <end position="332"/>
    </location>
</feature>
<dbReference type="InterPro" id="IPR049050">
    <property type="entry name" value="nSTAND3"/>
</dbReference>
<dbReference type="GO" id="GO:0009307">
    <property type="term" value="P:DNA restriction-modification system"/>
    <property type="evidence" value="ECO:0007669"/>
    <property type="project" value="InterPro"/>
</dbReference>
<dbReference type="GO" id="GO:0003677">
    <property type="term" value="F:DNA binding"/>
    <property type="evidence" value="ECO:0007669"/>
    <property type="project" value="InterPro"/>
</dbReference>
<name>A0A0F9S4S7_9ZZZZ</name>
<evidence type="ECO:0000259" key="2">
    <source>
        <dbReference type="Pfam" id="PF20720"/>
    </source>
</evidence>
<proteinExistence type="predicted"/>
<dbReference type="GO" id="GO:0004519">
    <property type="term" value="F:endonuclease activity"/>
    <property type="evidence" value="ECO:0007669"/>
    <property type="project" value="InterPro"/>
</dbReference>
<reference evidence="3" key="1">
    <citation type="journal article" date="2015" name="Nature">
        <title>Complex archaea that bridge the gap between prokaryotes and eukaryotes.</title>
        <authorList>
            <person name="Spang A."/>
            <person name="Saw J.H."/>
            <person name="Jorgensen S.L."/>
            <person name="Zaremba-Niedzwiedzka K."/>
            <person name="Martijn J."/>
            <person name="Lind A.E."/>
            <person name="van Eijk R."/>
            <person name="Schleper C."/>
            <person name="Guy L."/>
            <person name="Ettema T.J."/>
        </authorList>
    </citation>
    <scope>NUCLEOTIDE SEQUENCE</scope>
</reference>
<dbReference type="EMBL" id="LAZR01002891">
    <property type="protein sequence ID" value="KKN24318.1"/>
    <property type="molecule type" value="Genomic_DNA"/>
</dbReference>
<evidence type="ECO:0000313" key="3">
    <source>
        <dbReference type="EMBL" id="KKN24318.1"/>
    </source>
</evidence>